<dbReference type="PANTHER" id="PTHR31212:SF4">
    <property type="entry name" value="ALPHA-KETOGLUTARATE-DEPENDENT DIOXYGENASE ALKB HOMOLOG 3"/>
    <property type="match status" value="1"/>
</dbReference>
<organism evidence="2 3">
    <name type="scientific">Cyanomargarita calcarea GSE-NOS-MK-12-04C</name>
    <dbReference type="NCBI Taxonomy" id="2839659"/>
    <lineage>
        <taxon>Bacteria</taxon>
        <taxon>Bacillati</taxon>
        <taxon>Cyanobacteriota</taxon>
        <taxon>Cyanophyceae</taxon>
        <taxon>Nostocales</taxon>
        <taxon>Cyanomargaritaceae</taxon>
        <taxon>Cyanomargarita</taxon>
    </lineage>
</organism>
<dbReference type="Pfam" id="PF13532">
    <property type="entry name" value="2OG-FeII_Oxy_2"/>
    <property type="match status" value="1"/>
</dbReference>
<dbReference type="Gene3D" id="2.60.120.590">
    <property type="entry name" value="Alpha-ketoglutarate-dependent dioxygenase AlkB-like"/>
    <property type="match status" value="1"/>
</dbReference>
<dbReference type="EMBL" id="JAHHGZ010000030">
    <property type="protein sequence ID" value="MBW4670420.1"/>
    <property type="molecule type" value="Genomic_DNA"/>
</dbReference>
<reference evidence="2" key="1">
    <citation type="submission" date="2021-05" db="EMBL/GenBank/DDBJ databases">
        <authorList>
            <person name="Pietrasiak N."/>
            <person name="Ward R."/>
            <person name="Stajich J.E."/>
            <person name="Kurbessoian T."/>
        </authorList>
    </citation>
    <scope>NUCLEOTIDE SEQUENCE</scope>
    <source>
        <strain evidence="2">GSE-NOS-MK-12-04C</strain>
    </source>
</reference>
<dbReference type="GO" id="GO:0051213">
    <property type="term" value="F:dioxygenase activity"/>
    <property type="evidence" value="ECO:0007669"/>
    <property type="project" value="UniProtKB-KW"/>
</dbReference>
<proteinExistence type="predicted"/>
<dbReference type="InterPro" id="IPR037151">
    <property type="entry name" value="AlkB-like_sf"/>
</dbReference>
<comment type="caution">
    <text evidence="2">The sequence shown here is derived from an EMBL/GenBank/DDBJ whole genome shotgun (WGS) entry which is preliminary data.</text>
</comment>
<dbReference type="GO" id="GO:0006307">
    <property type="term" value="P:DNA alkylation repair"/>
    <property type="evidence" value="ECO:0007669"/>
    <property type="project" value="InterPro"/>
</dbReference>
<dbReference type="InterPro" id="IPR005123">
    <property type="entry name" value="Oxoglu/Fe-dep_dioxygenase_dom"/>
</dbReference>
<name>A0A951QTA6_9CYAN</name>
<accession>A0A951QTA6</accession>
<dbReference type="InterPro" id="IPR027450">
    <property type="entry name" value="AlkB-like"/>
</dbReference>
<dbReference type="PROSITE" id="PS51471">
    <property type="entry name" value="FE2OG_OXY"/>
    <property type="match status" value="1"/>
</dbReference>
<evidence type="ECO:0000313" key="2">
    <source>
        <dbReference type="EMBL" id="MBW4670420.1"/>
    </source>
</evidence>
<gene>
    <name evidence="2" type="ORF">KME60_24145</name>
</gene>
<dbReference type="SUPFAM" id="SSF51197">
    <property type="entry name" value="Clavaminate synthase-like"/>
    <property type="match status" value="1"/>
</dbReference>
<feature type="domain" description="Fe2OG dioxygenase" evidence="1">
    <location>
        <begin position="67"/>
        <end position="166"/>
    </location>
</feature>
<keyword evidence="2" id="KW-0560">Oxidoreductase</keyword>
<protein>
    <submittedName>
        <fullName evidence="2">Alpha-ketoglutarate-dependent dioxygenase AlkB</fullName>
    </submittedName>
</protein>
<evidence type="ECO:0000313" key="3">
    <source>
        <dbReference type="Proteomes" id="UP000729701"/>
    </source>
</evidence>
<dbReference type="InterPro" id="IPR032854">
    <property type="entry name" value="ALKBH3"/>
</dbReference>
<sequence>MHCRNGLNWQQHSTNRFGFSTPNPRSLCLYGSPNINYQYGSVTLYAEKWTSELYDLASRITEHVGHSFQYVIGNLYRSGDDSIGWHADNDSSMRRHPAIASISLGQMRLFQIKKVGSEGKPESIWLEHGSLLLMQPGMQETHVHRVPKVTKGWCGERINLTFRPYKHD</sequence>
<keyword evidence="2" id="KW-0223">Dioxygenase</keyword>
<dbReference type="AlphaFoldDB" id="A0A951QTA6"/>
<dbReference type="Proteomes" id="UP000729701">
    <property type="component" value="Unassembled WGS sequence"/>
</dbReference>
<reference evidence="2" key="2">
    <citation type="journal article" date="2022" name="Microbiol. Resour. Announc.">
        <title>Metagenome Sequencing to Explore Phylogenomics of Terrestrial Cyanobacteria.</title>
        <authorList>
            <person name="Ward R.D."/>
            <person name="Stajich J.E."/>
            <person name="Johansen J.R."/>
            <person name="Huntemann M."/>
            <person name="Clum A."/>
            <person name="Foster B."/>
            <person name="Foster B."/>
            <person name="Roux S."/>
            <person name="Palaniappan K."/>
            <person name="Varghese N."/>
            <person name="Mukherjee S."/>
            <person name="Reddy T.B.K."/>
            <person name="Daum C."/>
            <person name="Copeland A."/>
            <person name="Chen I.A."/>
            <person name="Ivanova N.N."/>
            <person name="Kyrpides N.C."/>
            <person name="Shapiro N."/>
            <person name="Eloe-Fadrosh E.A."/>
            <person name="Pietrasiak N."/>
        </authorList>
    </citation>
    <scope>NUCLEOTIDE SEQUENCE</scope>
    <source>
        <strain evidence="2">GSE-NOS-MK-12-04C</strain>
    </source>
</reference>
<evidence type="ECO:0000259" key="1">
    <source>
        <dbReference type="PROSITE" id="PS51471"/>
    </source>
</evidence>
<dbReference type="PANTHER" id="PTHR31212">
    <property type="entry name" value="ALPHA-KETOGLUTARATE-DEPENDENT DIOXYGENASE ALKB HOMOLOG 3"/>
    <property type="match status" value="1"/>
</dbReference>